<accession>A0ABW2F3X6</accession>
<evidence type="ECO:0000313" key="3">
    <source>
        <dbReference type="Proteomes" id="UP001596411"/>
    </source>
</evidence>
<reference evidence="3" key="1">
    <citation type="journal article" date="2019" name="Int. J. Syst. Evol. Microbiol.">
        <title>The Global Catalogue of Microorganisms (GCM) 10K type strain sequencing project: providing services to taxonomists for standard genome sequencing and annotation.</title>
        <authorList>
            <consortium name="The Broad Institute Genomics Platform"/>
            <consortium name="The Broad Institute Genome Sequencing Center for Infectious Disease"/>
            <person name="Wu L."/>
            <person name="Ma J."/>
        </authorList>
    </citation>
    <scope>NUCLEOTIDE SEQUENCE [LARGE SCALE GENOMIC DNA]</scope>
    <source>
        <strain evidence="3">CGMCC 1.13666</strain>
    </source>
</reference>
<proteinExistence type="predicted"/>
<dbReference type="Proteomes" id="UP001596411">
    <property type="component" value="Unassembled WGS sequence"/>
</dbReference>
<keyword evidence="3" id="KW-1185">Reference proteome</keyword>
<comment type="caution">
    <text evidence="2">The sequence shown here is derived from an EMBL/GenBank/DDBJ whole genome shotgun (WGS) entry which is preliminary data.</text>
</comment>
<dbReference type="EMBL" id="JBHSZP010000043">
    <property type="protein sequence ID" value="MFC7091793.1"/>
    <property type="molecule type" value="Genomic_DNA"/>
</dbReference>
<organism evidence="2 3">
    <name type="scientific">Halomonas salifodinae</name>
    <dbReference type="NCBI Taxonomy" id="438745"/>
    <lineage>
        <taxon>Bacteria</taxon>
        <taxon>Pseudomonadati</taxon>
        <taxon>Pseudomonadota</taxon>
        <taxon>Gammaproteobacteria</taxon>
        <taxon>Oceanospirillales</taxon>
        <taxon>Halomonadaceae</taxon>
        <taxon>Halomonas</taxon>
    </lineage>
</organism>
<name>A0ABW2F3X6_9GAMM</name>
<evidence type="ECO:0000256" key="1">
    <source>
        <dbReference type="SAM" id="Phobius"/>
    </source>
</evidence>
<keyword evidence="1" id="KW-0812">Transmembrane</keyword>
<evidence type="ECO:0000313" key="2">
    <source>
        <dbReference type="EMBL" id="MFC7091793.1"/>
    </source>
</evidence>
<feature type="transmembrane region" description="Helical" evidence="1">
    <location>
        <begin position="68"/>
        <end position="87"/>
    </location>
</feature>
<gene>
    <name evidence="2" type="ORF">ACFQH5_19805</name>
</gene>
<keyword evidence="1" id="KW-0472">Membrane</keyword>
<protein>
    <submittedName>
        <fullName evidence="2">Uncharacterized protein</fullName>
    </submittedName>
</protein>
<dbReference type="RefSeq" id="WP_346061248.1">
    <property type="nucleotide sequence ID" value="NZ_BAAADR010000003.1"/>
</dbReference>
<sequence>MGRSMMALGVSALLAMGLLWQPQVIGALGWPWRLVMVALGAWALGAGFMVGGGLRLKSAWGRRLLGEPLCWPLLGSFTVLWLLLALWS</sequence>
<keyword evidence="1" id="KW-1133">Transmembrane helix</keyword>
<feature type="transmembrane region" description="Helical" evidence="1">
    <location>
        <begin position="36"/>
        <end position="56"/>
    </location>
</feature>